<feature type="compositionally biased region" description="Polar residues" evidence="8">
    <location>
        <begin position="12"/>
        <end position="22"/>
    </location>
</feature>
<dbReference type="PANTHER" id="PTHR35041">
    <property type="entry name" value="MEDIATOR OF RNA POLYMERASE II TRANSCRIPTION SUBUNIT 1"/>
    <property type="match status" value="1"/>
</dbReference>
<evidence type="ECO:0000313" key="10">
    <source>
        <dbReference type="EMBL" id="OAA33465.1"/>
    </source>
</evidence>
<dbReference type="Proteomes" id="UP000078544">
    <property type="component" value="Unassembled WGS sequence"/>
</dbReference>
<keyword evidence="3 7" id="KW-0805">Transcription regulation</keyword>
<keyword evidence="6 7" id="KW-0539">Nucleus</keyword>
<sequence>MATPTPMKHAHSQQGRTPSQFAAATPPVSTPFSNAAQAAFSPRGPKSSPQHVKKSPATSSLMAQTGLGAFNFDSPSTAAAMGALGMSGTFDIGLDTVGVAGLDAIGVALANEDDKLKRLDNILNLLSTKKGLVSEASLERLAQRVGLELLSEEQRTPGGRKTRTLAIAGSAIALDIVLDNNIVQSVSLSYHGSAPSVAKHMDAAGQILLRDLTLLPGQSPLTKSLESFARNFERLAGLDKLSIVPGLDCHEALAGIFTSLRRLYDWDLSQLREEPANKIKSEHLLSNLVMCSKHGRPVLHDRNTVGLAIQYWRQYRFESDATADLDDYGHDRDTVWSMLLGCAPLVNLSIPPVRVSENWISENVTKEDTALEPGRSIPDWQEPENVSLPPSEDNKDAGMDMLQPDLSSMRVPRVMFTVTFNPPVVLPQNDWARLYMYANTTPPNINTELGSRGHPLTPPTFDILLFPVESGVKTDPSEPRSVVRRRRVRVFGKDGKSEVKDHTSTLLIYKPIYSQTVSEMPFSHPRQLLDMLPLLRQYAFLSLLLENSFGVEKPRRLDESPPKPDSSPAVPQHTFQTRTLNDKQSDFLDLEQPSAEAEPPVESFISEASSACNMTVTLWVHPSPHIQVIFPMSLSPPSATADITLKIQEGGTVEIIKENVLDRRAAAAAAEAGDGARSSREQLAGVLEYFEDLGKWAEWIRSRLA</sequence>
<dbReference type="PANTHER" id="PTHR35041:SF4">
    <property type="entry name" value="MEDIATOR OF RNA POLYMERASE II TRANSCRIPTION SUBUNIT 1"/>
    <property type="match status" value="1"/>
</dbReference>
<comment type="similarity">
    <text evidence="2 7">Belongs to the Mediator complex subunit 1 family.</text>
</comment>
<reference evidence="10 11" key="1">
    <citation type="journal article" date="2016" name="Genome Biol. Evol.">
        <title>Divergent and convergent evolution of fungal pathogenicity.</title>
        <authorList>
            <person name="Shang Y."/>
            <person name="Xiao G."/>
            <person name="Zheng P."/>
            <person name="Cen K."/>
            <person name="Zhan S."/>
            <person name="Wang C."/>
        </authorList>
    </citation>
    <scope>NUCLEOTIDE SEQUENCE [LARGE SCALE GENOMIC DNA]</scope>
    <source>
        <strain evidence="10 11">RCEF 2490</strain>
    </source>
</reference>
<dbReference type="OrthoDB" id="5310959at2759"/>
<dbReference type="GO" id="GO:0016592">
    <property type="term" value="C:mediator complex"/>
    <property type="evidence" value="ECO:0007669"/>
    <property type="project" value="InterPro"/>
</dbReference>
<dbReference type="GO" id="GO:0045944">
    <property type="term" value="P:positive regulation of transcription by RNA polymerase II"/>
    <property type="evidence" value="ECO:0007669"/>
    <property type="project" value="UniProtKB-ARBA"/>
</dbReference>
<keyword evidence="5 7" id="KW-0804">Transcription</keyword>
<proteinExistence type="inferred from homology"/>
<dbReference type="AlphaFoldDB" id="A0A166RRM6"/>
<comment type="caution">
    <text evidence="10">The sequence shown here is derived from an EMBL/GenBank/DDBJ whole genome shotgun (WGS) entry which is preliminary data.</text>
</comment>
<accession>A0A166RRM6</accession>
<keyword evidence="11" id="KW-1185">Reference proteome</keyword>
<feature type="region of interest" description="Disordered" evidence="8">
    <location>
        <begin position="365"/>
        <end position="397"/>
    </location>
</feature>
<dbReference type="Pfam" id="PF10744">
    <property type="entry name" value="Med1"/>
    <property type="match status" value="1"/>
</dbReference>
<dbReference type="STRING" id="1081109.A0A166RRM6"/>
<evidence type="ECO:0000256" key="5">
    <source>
        <dbReference type="ARBA" id="ARBA00023163"/>
    </source>
</evidence>
<feature type="region of interest" description="Disordered" evidence="8">
    <location>
        <begin position="1"/>
        <end position="58"/>
    </location>
</feature>
<comment type="subcellular location">
    <subcellularLocation>
        <location evidence="1 7">Nucleus</location>
    </subcellularLocation>
</comment>
<evidence type="ECO:0000256" key="1">
    <source>
        <dbReference type="ARBA" id="ARBA00004123"/>
    </source>
</evidence>
<evidence type="ECO:0000256" key="2">
    <source>
        <dbReference type="ARBA" id="ARBA00006210"/>
    </source>
</evidence>
<evidence type="ECO:0000256" key="6">
    <source>
        <dbReference type="ARBA" id="ARBA00023242"/>
    </source>
</evidence>
<protein>
    <recommendedName>
        <fullName evidence="7">Mediator of RNA polymerase II transcription subunit 1</fullName>
    </recommendedName>
    <alternativeName>
        <fullName evidence="7">Mediator complex subunit 1</fullName>
    </alternativeName>
</protein>
<evidence type="ECO:0000256" key="3">
    <source>
        <dbReference type="ARBA" id="ARBA00023015"/>
    </source>
</evidence>
<keyword evidence="4 7" id="KW-0010">Activator</keyword>
<organism evidence="10 11">
    <name type="scientific">Moelleriella libera RCEF 2490</name>
    <dbReference type="NCBI Taxonomy" id="1081109"/>
    <lineage>
        <taxon>Eukaryota</taxon>
        <taxon>Fungi</taxon>
        <taxon>Dikarya</taxon>
        <taxon>Ascomycota</taxon>
        <taxon>Pezizomycotina</taxon>
        <taxon>Sordariomycetes</taxon>
        <taxon>Hypocreomycetidae</taxon>
        <taxon>Hypocreales</taxon>
        <taxon>Clavicipitaceae</taxon>
        <taxon>Moelleriella</taxon>
    </lineage>
</organism>
<dbReference type="GO" id="GO:0003712">
    <property type="term" value="F:transcription coregulator activity"/>
    <property type="evidence" value="ECO:0007669"/>
    <property type="project" value="InterPro"/>
</dbReference>
<evidence type="ECO:0000256" key="4">
    <source>
        <dbReference type="ARBA" id="ARBA00023159"/>
    </source>
</evidence>
<name>A0A166RRM6_9HYPO</name>
<dbReference type="EMBL" id="AZGY01000001">
    <property type="protein sequence ID" value="OAA33465.1"/>
    <property type="molecule type" value="Genomic_DNA"/>
</dbReference>
<comment type="function">
    <text evidence="7">Component of the Mediator complex, a coactivator involved in the regulated transcription of nearly all RNA polymerase II-dependent genes. Mediator functions as a bridge to convey information from gene-specific regulatory proteins to the basal RNA polymerase II transcription machinery. Mediator is recruited to promoters by direct interactions with regulatory proteins and serves as a scaffold for the assembly of a functional preinitiation complex with RNA polymerase II and the general transcription factors.</text>
</comment>
<feature type="domain" description="Mediator complex subunit Med1" evidence="9">
    <location>
        <begin position="120"/>
        <end position="550"/>
    </location>
</feature>
<evidence type="ECO:0000256" key="7">
    <source>
        <dbReference type="RuleBase" id="RU364059"/>
    </source>
</evidence>
<evidence type="ECO:0000313" key="11">
    <source>
        <dbReference type="Proteomes" id="UP000078544"/>
    </source>
</evidence>
<evidence type="ECO:0000256" key="8">
    <source>
        <dbReference type="SAM" id="MobiDB-lite"/>
    </source>
</evidence>
<dbReference type="InterPro" id="IPR019680">
    <property type="entry name" value="Mediator_Med1"/>
</dbReference>
<evidence type="ECO:0000259" key="9">
    <source>
        <dbReference type="Pfam" id="PF10744"/>
    </source>
</evidence>
<gene>
    <name evidence="10" type="ORF">AAL_00930</name>
</gene>